<dbReference type="EMBL" id="CABFWF030000008">
    <property type="protein sequence ID" value="CAD7030484.1"/>
    <property type="molecule type" value="Genomic_DNA"/>
</dbReference>
<proteinExistence type="inferred from homology"/>
<evidence type="ECO:0000313" key="3">
    <source>
        <dbReference type="Proteomes" id="UP000606921"/>
    </source>
</evidence>
<dbReference type="Pfam" id="PF03401">
    <property type="entry name" value="TctC"/>
    <property type="match status" value="1"/>
</dbReference>
<dbReference type="SUPFAM" id="SSF53850">
    <property type="entry name" value="Periplasmic binding protein-like II"/>
    <property type="match status" value="1"/>
</dbReference>
<organism evidence="2 3">
    <name type="scientific">Pseudorhizobium endolithicum</name>
    <dbReference type="NCBI Taxonomy" id="1191678"/>
    <lineage>
        <taxon>Bacteria</taxon>
        <taxon>Pseudomonadati</taxon>
        <taxon>Pseudomonadota</taxon>
        <taxon>Alphaproteobacteria</taxon>
        <taxon>Hyphomicrobiales</taxon>
        <taxon>Rhizobiaceae</taxon>
        <taxon>Rhizobium/Agrobacterium group</taxon>
        <taxon>Pseudorhizobium</taxon>
    </lineage>
</organism>
<dbReference type="PIRSF" id="PIRSF017082">
    <property type="entry name" value="YflP"/>
    <property type="match status" value="1"/>
</dbReference>
<sequence length="347" mass="35963">MWMGGAHRHSPRQVVLLVPNKSPRPKTHFGGQTLKHFVLASILAGALALPAAAADYTIMAPAAPGGGWDQTARSLQTALQEEGISGNVQVVNVPGAGGTIGLAQFASQQKGNPNALIVGGYVMVGAILTNQSPVTLKDVTPIARLTGEYEAIVVPASSEIQSIDQLVEKLKADPGSVSWAGGSAGGTDHIAVGLLAKAADVDPTKINYIAYSGGGEALAAILGSQVTAGISSYGEFQSQVEAGTLRLLAISSEERIEGVDAPTLKEAGYDVVLQNWRMVAAAPGLSDEQKAAVLADIEKLAKSATWQETLKTKGWADTYLAGDAFVEQLDKDVSATETVLKDIGLVK</sequence>
<dbReference type="Proteomes" id="UP000606921">
    <property type="component" value="Unassembled WGS sequence"/>
</dbReference>
<dbReference type="Gene3D" id="3.40.190.150">
    <property type="entry name" value="Bordetella uptake gene, domain 1"/>
    <property type="match status" value="1"/>
</dbReference>
<gene>
    <name evidence="2" type="ORF">REJC140_02839</name>
</gene>
<dbReference type="PANTHER" id="PTHR42928">
    <property type="entry name" value="TRICARBOXYLATE-BINDING PROTEIN"/>
    <property type="match status" value="1"/>
</dbReference>
<accession>A0ABM8PHI4</accession>
<dbReference type="InterPro" id="IPR042100">
    <property type="entry name" value="Bug_dom1"/>
</dbReference>
<dbReference type="CDD" id="cd07012">
    <property type="entry name" value="PBP2_Bug_TTT"/>
    <property type="match status" value="1"/>
</dbReference>
<keyword evidence="3" id="KW-1185">Reference proteome</keyword>
<dbReference type="PANTHER" id="PTHR42928:SF3">
    <property type="entry name" value="UPF0065 PROTEIN YFLP"/>
    <property type="match status" value="1"/>
</dbReference>
<evidence type="ECO:0000313" key="2">
    <source>
        <dbReference type="EMBL" id="CAD7030484.1"/>
    </source>
</evidence>
<reference evidence="2 3" key="1">
    <citation type="submission" date="2020-11" db="EMBL/GenBank/DDBJ databases">
        <authorList>
            <person name="Lassalle F."/>
        </authorList>
    </citation>
    <scope>NUCLEOTIDE SEQUENCE [LARGE SCALE GENOMIC DNA]</scope>
    <source>
        <strain evidence="2 3">JC140</strain>
    </source>
</reference>
<protein>
    <submittedName>
        <fullName evidence="2">C4-dicarboxylate ABC transporter substrate-binding protein</fullName>
    </submittedName>
</protein>
<dbReference type="InterPro" id="IPR005064">
    <property type="entry name" value="BUG"/>
</dbReference>
<evidence type="ECO:0000256" key="1">
    <source>
        <dbReference type="ARBA" id="ARBA00006987"/>
    </source>
</evidence>
<comment type="caution">
    <text evidence="2">The sequence shown here is derived from an EMBL/GenBank/DDBJ whole genome shotgun (WGS) entry which is preliminary data.</text>
</comment>
<comment type="similarity">
    <text evidence="1">Belongs to the UPF0065 (bug) family.</text>
</comment>
<dbReference type="Gene3D" id="3.40.190.10">
    <property type="entry name" value="Periplasmic binding protein-like II"/>
    <property type="match status" value="1"/>
</dbReference>
<name>A0ABM8PHI4_9HYPH</name>